<evidence type="ECO:0000313" key="2">
    <source>
        <dbReference type="EMBL" id="CAF4364628.1"/>
    </source>
</evidence>
<dbReference type="Proteomes" id="UP000663823">
    <property type="component" value="Unassembled WGS sequence"/>
</dbReference>
<feature type="region of interest" description="Disordered" evidence="1">
    <location>
        <begin position="49"/>
        <end position="140"/>
    </location>
</feature>
<feature type="non-terminal residue" evidence="2">
    <location>
        <position position="1"/>
    </location>
</feature>
<dbReference type="AlphaFoldDB" id="A0A820LZG8"/>
<accession>A0A820LZG8</accession>
<dbReference type="EMBL" id="CAJOAX010068350">
    <property type="protein sequence ID" value="CAF4364628.1"/>
    <property type="molecule type" value="Genomic_DNA"/>
</dbReference>
<organism evidence="2 3">
    <name type="scientific">Rotaria sordida</name>
    <dbReference type="NCBI Taxonomy" id="392033"/>
    <lineage>
        <taxon>Eukaryota</taxon>
        <taxon>Metazoa</taxon>
        <taxon>Spiralia</taxon>
        <taxon>Gnathifera</taxon>
        <taxon>Rotifera</taxon>
        <taxon>Eurotatoria</taxon>
        <taxon>Bdelloidea</taxon>
        <taxon>Philodinida</taxon>
        <taxon>Philodinidae</taxon>
        <taxon>Rotaria</taxon>
    </lineage>
</organism>
<reference evidence="2" key="1">
    <citation type="submission" date="2021-02" db="EMBL/GenBank/DDBJ databases">
        <authorList>
            <person name="Nowell W R."/>
        </authorList>
    </citation>
    <scope>NUCLEOTIDE SEQUENCE</scope>
</reference>
<feature type="compositionally biased region" description="Acidic residues" evidence="1">
    <location>
        <begin position="60"/>
        <end position="75"/>
    </location>
</feature>
<evidence type="ECO:0000256" key="1">
    <source>
        <dbReference type="SAM" id="MobiDB-lite"/>
    </source>
</evidence>
<gene>
    <name evidence="2" type="ORF">OTI717_LOCUS43951</name>
</gene>
<comment type="caution">
    <text evidence="2">The sequence shown here is derived from an EMBL/GenBank/DDBJ whole genome shotgun (WGS) entry which is preliminary data.</text>
</comment>
<evidence type="ECO:0000313" key="3">
    <source>
        <dbReference type="Proteomes" id="UP000663823"/>
    </source>
</evidence>
<feature type="non-terminal residue" evidence="2">
    <location>
        <position position="140"/>
    </location>
</feature>
<protein>
    <submittedName>
        <fullName evidence="2">Uncharacterized protein</fullName>
    </submittedName>
</protein>
<name>A0A820LZG8_9BILA</name>
<proteinExistence type="predicted"/>
<sequence length="140" mass="16542">SSPITEEVQYEPSSTFAAVPIAFHQQIHEVKHEPEEQYQIEQKLGTKSVIVESPEVSEHEQEEEEEEEEEVEQYEPESVTSSDKIHIESTEITEQDRYEPLLTSEQEFIETPELRTSYTEEKEDHYESEEELTTDEFLFR</sequence>
<feature type="compositionally biased region" description="Basic and acidic residues" evidence="1">
    <location>
        <begin position="83"/>
        <end position="99"/>
    </location>
</feature>